<proteinExistence type="predicted"/>
<feature type="domain" description="Tify" evidence="4">
    <location>
        <begin position="381"/>
        <end position="433"/>
    </location>
</feature>
<protein>
    <recommendedName>
        <fullName evidence="4">Tify domain-containing protein</fullName>
    </recommendedName>
</protein>
<evidence type="ECO:0000313" key="6">
    <source>
        <dbReference type="Proteomes" id="UP000436088"/>
    </source>
</evidence>
<dbReference type="GO" id="GO:0042393">
    <property type="term" value="F:histone binding"/>
    <property type="evidence" value="ECO:0007669"/>
    <property type="project" value="TreeGrafter"/>
</dbReference>
<dbReference type="InterPro" id="IPR032308">
    <property type="entry name" value="TDBD"/>
</dbReference>
<dbReference type="Pfam" id="PF16135">
    <property type="entry name" value="TDBD"/>
    <property type="match status" value="1"/>
</dbReference>
<dbReference type="Proteomes" id="UP000436088">
    <property type="component" value="Unassembled WGS sequence"/>
</dbReference>
<organism evidence="5 6">
    <name type="scientific">Hibiscus syriacus</name>
    <name type="common">Rose of Sharon</name>
    <dbReference type="NCBI Taxonomy" id="106335"/>
    <lineage>
        <taxon>Eukaryota</taxon>
        <taxon>Viridiplantae</taxon>
        <taxon>Streptophyta</taxon>
        <taxon>Embryophyta</taxon>
        <taxon>Tracheophyta</taxon>
        <taxon>Spermatophyta</taxon>
        <taxon>Magnoliopsida</taxon>
        <taxon>eudicotyledons</taxon>
        <taxon>Gunneridae</taxon>
        <taxon>Pentapetalae</taxon>
        <taxon>rosids</taxon>
        <taxon>malvids</taxon>
        <taxon>Malvales</taxon>
        <taxon>Malvaceae</taxon>
        <taxon>Malvoideae</taxon>
        <taxon>Hibiscus</taxon>
    </lineage>
</organism>
<accession>A0A6A3AFJ0</accession>
<evidence type="ECO:0000256" key="1">
    <source>
        <dbReference type="ARBA" id="ARBA00004123"/>
    </source>
</evidence>
<gene>
    <name evidence="5" type="ORF">F3Y22_tig00110482pilonHSYRG00389</name>
</gene>
<evidence type="ECO:0000259" key="4">
    <source>
        <dbReference type="Pfam" id="PF16135"/>
    </source>
</evidence>
<evidence type="ECO:0000256" key="2">
    <source>
        <dbReference type="ARBA" id="ARBA00023242"/>
    </source>
</evidence>
<comment type="caution">
    <text evidence="5">The sequence shown here is derived from an EMBL/GenBank/DDBJ whole genome shotgun (WGS) entry which is preliminary data.</text>
</comment>
<reference evidence="5" key="1">
    <citation type="submission" date="2019-09" db="EMBL/GenBank/DDBJ databases">
        <title>Draft genome information of white flower Hibiscus syriacus.</title>
        <authorList>
            <person name="Kim Y.-M."/>
        </authorList>
    </citation>
    <scope>NUCLEOTIDE SEQUENCE [LARGE SCALE GENOMIC DNA]</scope>
    <source>
        <strain evidence="5">YM2019G1</strain>
    </source>
</reference>
<dbReference type="EMBL" id="VEPZ02001007">
    <property type="protein sequence ID" value="KAE8702583.1"/>
    <property type="molecule type" value="Genomic_DNA"/>
</dbReference>
<comment type="subcellular location">
    <subcellularLocation>
        <location evidence="1">Nucleus</location>
    </subcellularLocation>
</comment>
<keyword evidence="6" id="KW-1185">Reference proteome</keyword>
<evidence type="ECO:0000256" key="3">
    <source>
        <dbReference type="SAM" id="MobiDB-lite"/>
    </source>
</evidence>
<feature type="compositionally biased region" description="Polar residues" evidence="3">
    <location>
        <begin position="306"/>
        <end position="331"/>
    </location>
</feature>
<feature type="region of interest" description="Disordered" evidence="3">
    <location>
        <begin position="306"/>
        <end position="340"/>
    </location>
</feature>
<sequence length="454" mass="50057">MHHGTSSKPESKRTHHWFMDAIAPEVFSNKKQAIQSVESRSLLGIADTNVSPWHNASSFQSVSGQFGDSLFESEPMRTVNLVDRNISSVDSRNMNMGRKDFEDQCINSSSVGLSLSPTVEDAPCLSFGGIRKVKVNQAKDSNNAMPTSAGHPYNIGVNSIASMPTVYNASFISMGHTFNKRDADFISVGHNYDKGNESILSMGQPFDKEDVNFFSMGQPFDKEDDTVQPPYHSAECNITTMAPAQCKGESGILSMHQNYNKGGSNTISFGGFFDESETNSPGSIISGYDLLLNNQNSVQASELPSQQQLVPSNPELNVNSAPTSIPGTATNSKHKEPKTTRKVSLNNFPSNVKSLLSTGMLDGVAVKYVSWSREKNLKAYIQGTGYMCGCKDCKFEKALNAYEFERHANCKTKHPNTHIYFENGKTIYAVVQELKNTPHEMLFDVIQKYDRVSD</sequence>
<dbReference type="GO" id="GO:0005634">
    <property type="term" value="C:nucleus"/>
    <property type="evidence" value="ECO:0007669"/>
    <property type="project" value="UniProtKB-SubCell"/>
</dbReference>
<dbReference type="PANTHER" id="PTHR47025">
    <property type="entry name" value="AUTOIMMUNE REGULATOR"/>
    <property type="match status" value="1"/>
</dbReference>
<dbReference type="AlphaFoldDB" id="A0A6A3AFJ0"/>
<keyword evidence="2" id="KW-0539">Nucleus</keyword>
<dbReference type="GO" id="GO:0003682">
    <property type="term" value="F:chromatin binding"/>
    <property type="evidence" value="ECO:0007669"/>
    <property type="project" value="TreeGrafter"/>
</dbReference>
<dbReference type="PANTHER" id="PTHR47025:SF6">
    <property type="entry name" value="N-LYSINE METHYLTRANSFERASE"/>
    <property type="match status" value="1"/>
</dbReference>
<dbReference type="GO" id="GO:0000977">
    <property type="term" value="F:RNA polymerase II transcription regulatory region sequence-specific DNA binding"/>
    <property type="evidence" value="ECO:0007669"/>
    <property type="project" value="TreeGrafter"/>
</dbReference>
<evidence type="ECO:0000313" key="5">
    <source>
        <dbReference type="EMBL" id="KAE8702583.1"/>
    </source>
</evidence>
<dbReference type="GO" id="GO:0045944">
    <property type="term" value="P:positive regulation of transcription by RNA polymerase II"/>
    <property type="evidence" value="ECO:0007669"/>
    <property type="project" value="TreeGrafter"/>
</dbReference>
<name>A0A6A3AFJ0_HIBSY</name>